<dbReference type="PROSITE" id="PS50883">
    <property type="entry name" value="EAL"/>
    <property type="match status" value="1"/>
</dbReference>
<dbReference type="InterPro" id="IPR035919">
    <property type="entry name" value="EAL_sf"/>
</dbReference>
<comment type="caution">
    <text evidence="3">The sequence shown here is derived from an EMBL/GenBank/DDBJ whole genome shotgun (WGS) entry which is preliminary data.</text>
</comment>
<dbReference type="PANTHER" id="PTHR33121:SF70">
    <property type="entry name" value="SIGNALING PROTEIN YKOW"/>
    <property type="match status" value="1"/>
</dbReference>
<name>A0A4S8Q471_9HYPH</name>
<evidence type="ECO:0000313" key="4">
    <source>
        <dbReference type="Proteomes" id="UP000307378"/>
    </source>
</evidence>
<reference evidence="3 4" key="1">
    <citation type="submission" date="2019-04" db="EMBL/GenBank/DDBJ databases">
        <title>genome sequence of strain W3.</title>
        <authorList>
            <person name="Gao J."/>
            <person name="Sun J."/>
        </authorList>
    </citation>
    <scope>NUCLEOTIDE SEQUENCE [LARGE SCALE GENOMIC DNA]</scope>
    <source>
        <strain evidence="3 4">W3</strain>
    </source>
</reference>
<feature type="transmembrane region" description="Helical" evidence="1">
    <location>
        <begin position="20"/>
        <end position="38"/>
    </location>
</feature>
<evidence type="ECO:0000313" key="3">
    <source>
        <dbReference type="EMBL" id="THV35429.1"/>
    </source>
</evidence>
<keyword evidence="1" id="KW-1133">Transmembrane helix</keyword>
<feature type="transmembrane region" description="Helical" evidence="1">
    <location>
        <begin position="95"/>
        <end position="115"/>
    </location>
</feature>
<feature type="transmembrane region" description="Helical" evidence="1">
    <location>
        <begin position="44"/>
        <end position="62"/>
    </location>
</feature>
<dbReference type="InterPro" id="IPR001633">
    <property type="entry name" value="EAL_dom"/>
</dbReference>
<evidence type="ECO:0000259" key="2">
    <source>
        <dbReference type="PROSITE" id="PS50883"/>
    </source>
</evidence>
<organism evidence="3 4">
    <name type="scientific">Rhizobium rosettiformans W3</name>
    <dbReference type="NCBI Taxonomy" id="538378"/>
    <lineage>
        <taxon>Bacteria</taxon>
        <taxon>Pseudomonadati</taxon>
        <taxon>Pseudomonadota</taxon>
        <taxon>Alphaproteobacteria</taxon>
        <taxon>Hyphomicrobiales</taxon>
        <taxon>Rhizobiaceae</taxon>
        <taxon>Rhizobium/Agrobacterium group</taxon>
        <taxon>Rhizobium</taxon>
    </lineage>
</organism>
<feature type="transmembrane region" description="Helical" evidence="1">
    <location>
        <begin position="69"/>
        <end position="89"/>
    </location>
</feature>
<dbReference type="Proteomes" id="UP000307378">
    <property type="component" value="Unassembled WGS sequence"/>
</dbReference>
<feature type="transmembrane region" description="Helical" evidence="1">
    <location>
        <begin position="122"/>
        <end position="140"/>
    </location>
</feature>
<dbReference type="Pfam" id="PF00563">
    <property type="entry name" value="EAL"/>
    <property type="match status" value="1"/>
</dbReference>
<sequence>MIGKGSEEHKAARMIRIYQAVSLTVAAFALLWTVVFFVDGQYLMAAAEFFPVIAGLVCFALVTKGRLDLFLLVAQMSFLIFIIGFSLMFDVPQNGAPRVTHLFLPVLGMLAYLNYLRRPARLQLAIIAASLVTFVVLHAADLRLPFAQPVPPELHAIGVWLNPTMAALVFCGTIYALQQRLSAPRGIARDLLAALRQGQLSLAYQPQTDRDGRVLGAEALLRWNHPTRGPIPPSSFIPAAEEMGLMPIVGGFVLEEALTTLVRWKEDPRLSALTLSVNVSASQFNEGDFETTLRQLLERHPIDPTRLRLELTESVLIAGLEPVANKMTALKRLGLTFSLDDFGTGFSSLAYLRRLPVSELKIDRSFVVAAAEHDRDAAILRSIRAIATDLGVETVAEGVETPAQLAFLETTGCRIFQGYLFGRPMPLADFELSVIAPQPRAMPAAPELRPAPRMAAG</sequence>
<accession>A0A4S8Q471</accession>
<dbReference type="PANTHER" id="PTHR33121">
    <property type="entry name" value="CYCLIC DI-GMP PHOSPHODIESTERASE PDEF"/>
    <property type="match status" value="1"/>
</dbReference>
<feature type="domain" description="EAL" evidence="2">
    <location>
        <begin position="184"/>
        <end position="438"/>
    </location>
</feature>
<gene>
    <name evidence="3" type="ORF">FAA86_12925</name>
</gene>
<feature type="transmembrane region" description="Helical" evidence="1">
    <location>
        <begin position="160"/>
        <end position="177"/>
    </location>
</feature>
<dbReference type="SUPFAM" id="SSF141868">
    <property type="entry name" value="EAL domain-like"/>
    <property type="match status" value="1"/>
</dbReference>
<evidence type="ECO:0000256" key="1">
    <source>
        <dbReference type="SAM" id="Phobius"/>
    </source>
</evidence>
<dbReference type="InterPro" id="IPR050706">
    <property type="entry name" value="Cyclic-di-GMP_PDE-like"/>
</dbReference>
<proteinExistence type="predicted"/>
<dbReference type="AlphaFoldDB" id="A0A4S8Q471"/>
<dbReference type="GO" id="GO:0071111">
    <property type="term" value="F:cyclic-guanylate-specific phosphodiesterase activity"/>
    <property type="evidence" value="ECO:0007669"/>
    <property type="project" value="InterPro"/>
</dbReference>
<protein>
    <submittedName>
        <fullName evidence="3">EAL domain-containing protein</fullName>
    </submittedName>
</protein>
<dbReference type="SMART" id="SM00052">
    <property type="entry name" value="EAL"/>
    <property type="match status" value="1"/>
</dbReference>
<keyword evidence="1" id="KW-0812">Transmembrane</keyword>
<keyword evidence="1" id="KW-0472">Membrane</keyword>
<dbReference type="Gene3D" id="3.20.20.450">
    <property type="entry name" value="EAL domain"/>
    <property type="match status" value="1"/>
</dbReference>
<dbReference type="CDD" id="cd01948">
    <property type="entry name" value="EAL"/>
    <property type="match status" value="1"/>
</dbReference>
<dbReference type="EMBL" id="STGU01000006">
    <property type="protein sequence ID" value="THV35429.1"/>
    <property type="molecule type" value="Genomic_DNA"/>
</dbReference>